<keyword evidence="3" id="KW-0813">Transport</keyword>
<evidence type="ECO:0000256" key="5">
    <source>
        <dbReference type="ARBA" id="ARBA00022989"/>
    </source>
</evidence>
<keyword evidence="11" id="KW-1185">Reference proteome</keyword>
<evidence type="ECO:0000256" key="7">
    <source>
        <dbReference type="ARBA" id="ARBA00023136"/>
    </source>
</evidence>
<feature type="transmembrane region" description="Helical" evidence="9">
    <location>
        <begin position="96"/>
        <end position="115"/>
    </location>
</feature>
<evidence type="ECO:0000256" key="4">
    <source>
        <dbReference type="ARBA" id="ARBA00022692"/>
    </source>
</evidence>
<dbReference type="InterPro" id="IPR029569">
    <property type="entry name" value="CALHM"/>
</dbReference>
<evidence type="ECO:0000256" key="1">
    <source>
        <dbReference type="ARBA" id="ARBA00004141"/>
    </source>
</evidence>
<comment type="similarity">
    <text evidence="2">Belongs to the CALHM family.</text>
</comment>
<gene>
    <name evidence="10" type="primary">CALHM5</name>
</gene>
<reference evidence="11" key="1">
    <citation type="submission" date="2011-08" db="EMBL/GenBank/DDBJ databases">
        <title>The draft genome of Latimeria chalumnae.</title>
        <authorList>
            <person name="Di Palma F."/>
            <person name="Alfoldi J."/>
            <person name="Johnson J."/>
            <person name="Berlin A."/>
            <person name="Gnerre S."/>
            <person name="Jaffe D."/>
            <person name="MacCallum I."/>
            <person name="Young S."/>
            <person name="Walker B.J."/>
            <person name="Lander E."/>
            <person name="Lindblad-Toh K."/>
        </authorList>
    </citation>
    <scope>NUCLEOTIDE SEQUENCE [LARGE SCALE GENOMIC DNA]</scope>
    <source>
        <strain evidence="11">Wild caught</strain>
    </source>
</reference>
<feature type="transmembrane region" description="Helical" evidence="9">
    <location>
        <begin position="181"/>
        <end position="203"/>
    </location>
</feature>
<feature type="transmembrane region" description="Helical" evidence="9">
    <location>
        <begin position="20"/>
        <end position="39"/>
    </location>
</feature>
<evidence type="ECO:0000256" key="8">
    <source>
        <dbReference type="ARBA" id="ARBA00023303"/>
    </source>
</evidence>
<keyword evidence="8" id="KW-0407">Ion channel</keyword>
<dbReference type="eggNOG" id="ENOG502QPKW">
    <property type="taxonomic scope" value="Eukaryota"/>
</dbReference>
<dbReference type="Proteomes" id="UP000008672">
    <property type="component" value="Unassembled WGS sequence"/>
</dbReference>
<dbReference type="OrthoDB" id="5953668at2759"/>
<evidence type="ECO:0000256" key="9">
    <source>
        <dbReference type="SAM" id="Phobius"/>
    </source>
</evidence>
<dbReference type="EMBL" id="AFYH01251309">
    <property type="status" value="NOT_ANNOTATED_CDS"/>
    <property type="molecule type" value="Genomic_DNA"/>
</dbReference>
<dbReference type="EMBL" id="AFYH01251310">
    <property type="status" value="NOT_ANNOTATED_CDS"/>
    <property type="molecule type" value="Genomic_DNA"/>
</dbReference>
<dbReference type="GeneID" id="102350521"/>
<protein>
    <submittedName>
        <fullName evidence="10">Calcium homeostasis modulator family member 5</fullName>
    </submittedName>
</protein>
<dbReference type="GO" id="GO:1904669">
    <property type="term" value="P:ATP export"/>
    <property type="evidence" value="ECO:0007669"/>
    <property type="project" value="UniProtKB-ARBA"/>
</dbReference>
<dbReference type="STRING" id="7897.ENSLACP00000002401"/>
<reference evidence="10" key="2">
    <citation type="submission" date="2025-08" db="UniProtKB">
        <authorList>
            <consortium name="Ensembl"/>
        </authorList>
    </citation>
    <scope>IDENTIFICATION</scope>
</reference>
<keyword evidence="6" id="KW-0406">Ion transport</keyword>
<keyword evidence="5 9" id="KW-1133">Transmembrane helix</keyword>
<sequence length="309" mass="35004">MDAFQTILKFLMNQKTTIGYSFMALLTVGGERLFSVVAFKCPCSSQNFTYGLMFLFTPALVLLILGYFLSSRMWKLIMGCCLNPRKLCPRGNRCRCAYVFAQITTGALVAPIMWLSVALLNGTFYECAASGLQSEAFVKHLCKNKTTRCHQELPKVPCGKTTIPELDSDSVLLMLRAQSQVIGWSLIAITAVVALVSTCYVNCRSQFSYIQMKFWRLYIEQEKQKFEHYATEYASKLAGRNLESFFGNKEVEPIPIPSDTAWQAISSLYTFNRNEQFYSTLHRYVEQGKKGTSDTSEEMETVLDFVDGK</sequence>
<dbReference type="GO" id="GO:0005886">
    <property type="term" value="C:plasma membrane"/>
    <property type="evidence" value="ECO:0007669"/>
    <property type="project" value="TreeGrafter"/>
</dbReference>
<keyword evidence="7 9" id="KW-0472">Membrane</keyword>
<proteinExistence type="inferred from homology"/>
<evidence type="ECO:0000256" key="6">
    <source>
        <dbReference type="ARBA" id="ARBA00023065"/>
    </source>
</evidence>
<keyword evidence="4 9" id="KW-0812">Transmembrane</keyword>
<dbReference type="GeneTree" id="ENSGT01030000234610"/>
<feature type="transmembrane region" description="Helical" evidence="9">
    <location>
        <begin position="51"/>
        <end position="69"/>
    </location>
</feature>
<dbReference type="Pfam" id="PF14798">
    <property type="entry name" value="Ca_hom_mod"/>
    <property type="match status" value="1"/>
</dbReference>
<evidence type="ECO:0000256" key="3">
    <source>
        <dbReference type="ARBA" id="ARBA00022448"/>
    </source>
</evidence>
<organism evidence="10 11">
    <name type="scientific">Latimeria chalumnae</name>
    <name type="common">Coelacanth</name>
    <dbReference type="NCBI Taxonomy" id="7897"/>
    <lineage>
        <taxon>Eukaryota</taxon>
        <taxon>Metazoa</taxon>
        <taxon>Chordata</taxon>
        <taxon>Craniata</taxon>
        <taxon>Vertebrata</taxon>
        <taxon>Euteleostomi</taxon>
        <taxon>Coelacanthiformes</taxon>
        <taxon>Coelacanthidae</taxon>
        <taxon>Latimeria</taxon>
    </lineage>
</organism>
<dbReference type="CTD" id="254228"/>
<dbReference type="Ensembl" id="ENSLACT00000002421.1">
    <property type="protein sequence ID" value="ENSLACP00000002401.1"/>
    <property type="gene ID" value="ENSLACG00000002146.1"/>
</dbReference>
<dbReference type="GO" id="GO:0005261">
    <property type="term" value="F:monoatomic cation channel activity"/>
    <property type="evidence" value="ECO:0007669"/>
    <property type="project" value="TreeGrafter"/>
</dbReference>
<dbReference type="AlphaFoldDB" id="H2ZYD0"/>
<reference evidence="10" key="3">
    <citation type="submission" date="2025-09" db="UniProtKB">
        <authorList>
            <consortium name="Ensembl"/>
        </authorList>
    </citation>
    <scope>IDENTIFICATION</scope>
</reference>
<dbReference type="RefSeq" id="XP_006013091.1">
    <property type="nucleotide sequence ID" value="XM_006013029.2"/>
</dbReference>
<comment type="subcellular location">
    <subcellularLocation>
        <location evidence="1">Membrane</location>
        <topology evidence="1">Multi-pass membrane protein</topology>
    </subcellularLocation>
</comment>
<dbReference type="OMA" id="HYSTIHR"/>
<accession>H2ZYD0</accession>
<dbReference type="PANTHER" id="PTHR32261">
    <property type="entry name" value="CALCIUM HOMEOSTASIS MODULATOR PROTEIN"/>
    <property type="match status" value="1"/>
</dbReference>
<dbReference type="EMBL" id="AFYH01251311">
    <property type="status" value="NOT_ANNOTATED_CDS"/>
    <property type="molecule type" value="Genomic_DNA"/>
</dbReference>
<dbReference type="HOGENOM" id="CLU_069286_2_0_1"/>
<evidence type="ECO:0000313" key="10">
    <source>
        <dbReference type="Ensembl" id="ENSLACP00000002401.1"/>
    </source>
</evidence>
<dbReference type="KEGG" id="lcm:102350521"/>
<evidence type="ECO:0000313" key="11">
    <source>
        <dbReference type="Proteomes" id="UP000008672"/>
    </source>
</evidence>
<dbReference type="FunCoup" id="H2ZYD0">
    <property type="interactions" value="11"/>
</dbReference>
<evidence type="ECO:0000256" key="2">
    <source>
        <dbReference type="ARBA" id="ARBA00008497"/>
    </source>
</evidence>
<dbReference type="InParanoid" id="H2ZYD0"/>
<name>H2ZYD0_LATCH</name>
<dbReference type="PANTHER" id="PTHR32261:SF8">
    <property type="entry name" value="CALCIUM HOMEOSTASIS MODULATOR PROTEIN 5"/>
    <property type="match status" value="1"/>
</dbReference>